<dbReference type="Proteomes" id="UP001500795">
    <property type="component" value="Unassembled WGS sequence"/>
</dbReference>
<accession>A0ABP6W2N2</accession>
<keyword evidence="2" id="KW-1185">Reference proteome</keyword>
<evidence type="ECO:0000313" key="1">
    <source>
        <dbReference type="EMBL" id="GAA3543900.1"/>
    </source>
</evidence>
<sequence length="219" mass="24200">MKLLRNFRYLLGLPKSIYACFIFCDFKTALKLPIIMSHKTKLESTSGKITFDKAKLGILRIGFGSVETYDFRYQRTLVSISGHVHCRGKTKIGMGSRISVEGNLDLGVNFHISAAGTLFVREKVSIGKNVLMAWESIITDTDHHDILDANGTVINHAKEINIGDQVWIGARAFILKGSYISNGSIIGAQSLVTGRFDTPHSLVAGNPAKLIKSDVFWKE</sequence>
<name>A0ABP6W2N2_9GAMM</name>
<proteinExistence type="predicted"/>
<organism evidence="1 2">
    <name type="scientific">Zobellella aerophila</name>
    <dbReference type="NCBI Taxonomy" id="870480"/>
    <lineage>
        <taxon>Bacteria</taxon>
        <taxon>Pseudomonadati</taxon>
        <taxon>Pseudomonadota</taxon>
        <taxon>Gammaproteobacteria</taxon>
        <taxon>Aeromonadales</taxon>
        <taxon>Aeromonadaceae</taxon>
        <taxon>Zobellella</taxon>
    </lineage>
</organism>
<dbReference type="Gene3D" id="2.160.10.10">
    <property type="entry name" value="Hexapeptide repeat proteins"/>
    <property type="match status" value="1"/>
</dbReference>
<gene>
    <name evidence="1" type="ORF">GCM10022394_24900</name>
</gene>
<comment type="caution">
    <text evidence="1">The sequence shown here is derived from an EMBL/GenBank/DDBJ whole genome shotgun (WGS) entry which is preliminary data.</text>
</comment>
<dbReference type="InterPro" id="IPR051159">
    <property type="entry name" value="Hexapeptide_acetyltransf"/>
</dbReference>
<evidence type="ECO:0000313" key="2">
    <source>
        <dbReference type="Proteomes" id="UP001500795"/>
    </source>
</evidence>
<dbReference type="InterPro" id="IPR011004">
    <property type="entry name" value="Trimer_LpxA-like_sf"/>
</dbReference>
<dbReference type="EMBL" id="BAABCX010000003">
    <property type="protein sequence ID" value="GAA3543900.1"/>
    <property type="molecule type" value="Genomic_DNA"/>
</dbReference>
<evidence type="ECO:0008006" key="3">
    <source>
        <dbReference type="Google" id="ProtNLM"/>
    </source>
</evidence>
<protein>
    <recommendedName>
        <fullName evidence="3">Acyltransferase</fullName>
    </recommendedName>
</protein>
<dbReference type="SUPFAM" id="SSF51161">
    <property type="entry name" value="Trimeric LpxA-like enzymes"/>
    <property type="match status" value="1"/>
</dbReference>
<dbReference type="RefSeq" id="WP_344958485.1">
    <property type="nucleotide sequence ID" value="NZ_BAABCX010000003.1"/>
</dbReference>
<reference evidence="2" key="1">
    <citation type="journal article" date="2019" name="Int. J. Syst. Evol. Microbiol.">
        <title>The Global Catalogue of Microorganisms (GCM) 10K type strain sequencing project: providing services to taxonomists for standard genome sequencing and annotation.</title>
        <authorList>
            <consortium name="The Broad Institute Genomics Platform"/>
            <consortium name="The Broad Institute Genome Sequencing Center for Infectious Disease"/>
            <person name="Wu L."/>
            <person name="Ma J."/>
        </authorList>
    </citation>
    <scope>NUCLEOTIDE SEQUENCE [LARGE SCALE GENOMIC DNA]</scope>
    <source>
        <strain evidence="2">JCM 17110</strain>
    </source>
</reference>
<dbReference type="CDD" id="cd04647">
    <property type="entry name" value="LbH_MAT_like"/>
    <property type="match status" value="1"/>
</dbReference>
<dbReference type="PANTHER" id="PTHR23416">
    <property type="entry name" value="SIALIC ACID SYNTHASE-RELATED"/>
    <property type="match status" value="1"/>
</dbReference>